<sequence length="53" mass="6058">MTAVQNWLPKDLVTPTIVRNVIRDVLRDLHKMTQRDDEPSGGPQLMGRGLERC</sequence>
<protein>
    <submittedName>
        <fullName evidence="2">Uncharacterized protein</fullName>
    </submittedName>
</protein>
<dbReference type="KEGG" id="mdu:MDUV_16740"/>
<evidence type="ECO:0000313" key="3">
    <source>
        <dbReference type="Proteomes" id="UP000467006"/>
    </source>
</evidence>
<proteinExistence type="predicted"/>
<dbReference type="AlphaFoldDB" id="A0A7I7JZP9"/>
<organism evidence="2 3">
    <name type="scientific">Mycolicibacterium duvalii</name>
    <dbReference type="NCBI Taxonomy" id="39688"/>
    <lineage>
        <taxon>Bacteria</taxon>
        <taxon>Bacillati</taxon>
        <taxon>Actinomycetota</taxon>
        <taxon>Actinomycetes</taxon>
        <taxon>Mycobacteriales</taxon>
        <taxon>Mycobacteriaceae</taxon>
        <taxon>Mycolicibacterium</taxon>
    </lineage>
</organism>
<reference evidence="2 3" key="1">
    <citation type="journal article" date="2019" name="Emerg. Microbes Infect.">
        <title>Comprehensive subspecies identification of 175 nontuberculous mycobacteria species based on 7547 genomic profiles.</title>
        <authorList>
            <person name="Matsumoto Y."/>
            <person name="Kinjo T."/>
            <person name="Motooka D."/>
            <person name="Nabeya D."/>
            <person name="Jung N."/>
            <person name="Uechi K."/>
            <person name="Horii T."/>
            <person name="Iida T."/>
            <person name="Fujita J."/>
            <person name="Nakamura S."/>
        </authorList>
    </citation>
    <scope>NUCLEOTIDE SEQUENCE [LARGE SCALE GENOMIC DNA]</scope>
    <source>
        <strain evidence="2 3">JCM 6396</strain>
    </source>
</reference>
<dbReference type="RefSeq" id="WP_165776216.1">
    <property type="nucleotide sequence ID" value="NZ_AP022563.1"/>
</dbReference>
<dbReference type="EMBL" id="AP022563">
    <property type="protein sequence ID" value="BBX16814.1"/>
    <property type="molecule type" value="Genomic_DNA"/>
</dbReference>
<keyword evidence="3" id="KW-1185">Reference proteome</keyword>
<evidence type="ECO:0000256" key="1">
    <source>
        <dbReference type="SAM" id="MobiDB-lite"/>
    </source>
</evidence>
<evidence type="ECO:0000313" key="2">
    <source>
        <dbReference type="EMBL" id="BBX16814.1"/>
    </source>
</evidence>
<feature type="region of interest" description="Disordered" evidence="1">
    <location>
        <begin position="32"/>
        <end position="53"/>
    </location>
</feature>
<name>A0A7I7JZP9_9MYCO</name>
<gene>
    <name evidence="2" type="ORF">MDUV_16740</name>
</gene>
<dbReference type="Proteomes" id="UP000467006">
    <property type="component" value="Chromosome"/>
</dbReference>
<accession>A0A7I7JZP9</accession>